<dbReference type="Pfam" id="PF18758">
    <property type="entry name" value="KDZ"/>
    <property type="match status" value="1"/>
</dbReference>
<dbReference type="PANTHER" id="PTHR33096:SF1">
    <property type="entry name" value="CXC1-LIKE CYSTEINE CLUSTER ASSOCIATED WITH KDZ TRANSPOSASES DOMAIN-CONTAINING PROTEIN"/>
    <property type="match status" value="1"/>
</dbReference>
<feature type="region of interest" description="Disordered" evidence="1">
    <location>
        <begin position="70"/>
        <end position="105"/>
    </location>
</feature>
<dbReference type="InterPro" id="IPR040521">
    <property type="entry name" value="KDZ"/>
</dbReference>
<dbReference type="OrthoDB" id="3364670at2759"/>
<evidence type="ECO:0000256" key="1">
    <source>
        <dbReference type="SAM" id="MobiDB-lite"/>
    </source>
</evidence>
<organism evidence="2 3">
    <name type="scientific">Paxillus involutus ATCC 200175</name>
    <dbReference type="NCBI Taxonomy" id="664439"/>
    <lineage>
        <taxon>Eukaryota</taxon>
        <taxon>Fungi</taxon>
        <taxon>Dikarya</taxon>
        <taxon>Basidiomycota</taxon>
        <taxon>Agaricomycotina</taxon>
        <taxon>Agaricomycetes</taxon>
        <taxon>Agaricomycetidae</taxon>
        <taxon>Boletales</taxon>
        <taxon>Paxilineae</taxon>
        <taxon>Paxillaceae</taxon>
        <taxon>Paxillus</taxon>
    </lineage>
</organism>
<protein>
    <submittedName>
        <fullName evidence="2">Uncharacterized protein</fullName>
    </submittedName>
</protein>
<reference evidence="3" key="2">
    <citation type="submission" date="2015-01" db="EMBL/GenBank/DDBJ databases">
        <title>Evolutionary Origins and Diversification of the Mycorrhizal Mutualists.</title>
        <authorList>
            <consortium name="DOE Joint Genome Institute"/>
            <consortium name="Mycorrhizal Genomics Consortium"/>
            <person name="Kohler A."/>
            <person name="Kuo A."/>
            <person name="Nagy L.G."/>
            <person name="Floudas D."/>
            <person name="Copeland A."/>
            <person name="Barry K.W."/>
            <person name="Cichocki N."/>
            <person name="Veneault-Fourrey C."/>
            <person name="LaButti K."/>
            <person name="Lindquist E.A."/>
            <person name="Lipzen A."/>
            <person name="Lundell T."/>
            <person name="Morin E."/>
            <person name="Murat C."/>
            <person name="Riley R."/>
            <person name="Ohm R."/>
            <person name="Sun H."/>
            <person name="Tunlid A."/>
            <person name="Henrissat B."/>
            <person name="Grigoriev I.V."/>
            <person name="Hibbett D.S."/>
            <person name="Martin F."/>
        </authorList>
    </citation>
    <scope>NUCLEOTIDE SEQUENCE [LARGE SCALE GENOMIC DNA]</scope>
    <source>
        <strain evidence="3">ATCC 200175</strain>
    </source>
</reference>
<evidence type="ECO:0000313" key="2">
    <source>
        <dbReference type="EMBL" id="KIJ05261.1"/>
    </source>
</evidence>
<accession>A0A0C9TDE7</accession>
<dbReference type="PANTHER" id="PTHR33096">
    <property type="entry name" value="CXC2 DOMAIN-CONTAINING PROTEIN"/>
    <property type="match status" value="1"/>
</dbReference>
<proteinExistence type="predicted"/>
<dbReference type="HOGENOM" id="CLU_806758_0_0_1"/>
<dbReference type="Proteomes" id="UP000053647">
    <property type="component" value="Unassembled WGS sequence"/>
</dbReference>
<reference evidence="2 3" key="1">
    <citation type="submission" date="2014-06" db="EMBL/GenBank/DDBJ databases">
        <authorList>
            <consortium name="DOE Joint Genome Institute"/>
            <person name="Kuo A."/>
            <person name="Kohler A."/>
            <person name="Nagy L.G."/>
            <person name="Floudas D."/>
            <person name="Copeland A."/>
            <person name="Barry K.W."/>
            <person name="Cichocki N."/>
            <person name="Veneault-Fourrey C."/>
            <person name="LaButti K."/>
            <person name="Lindquist E.A."/>
            <person name="Lipzen A."/>
            <person name="Lundell T."/>
            <person name="Morin E."/>
            <person name="Murat C."/>
            <person name="Sun H."/>
            <person name="Tunlid A."/>
            <person name="Henrissat B."/>
            <person name="Grigoriev I.V."/>
            <person name="Hibbett D.S."/>
            <person name="Martin F."/>
            <person name="Nordberg H.P."/>
            <person name="Cantor M.N."/>
            <person name="Hua S.X."/>
        </authorList>
    </citation>
    <scope>NUCLEOTIDE SEQUENCE [LARGE SCALE GENOMIC DNA]</scope>
    <source>
        <strain evidence="2 3">ATCC 200175</strain>
    </source>
</reference>
<name>A0A0C9TDE7_PAXIN</name>
<gene>
    <name evidence="2" type="ORF">PAXINDRAFT_21463</name>
</gene>
<sequence length="344" mass="39118">MQAALATNVKHPTARRKKGALMKTLRTLDDYNTQVTTYALAAHYVLGDLIGARRGIPLLMSSFALTHASPRSVPKTLGEPKDMIRRTQPVLYSSPPRPSQDEDRVEEGMRVPASVLDGCGESFVAAEEKREKASTHFFADTGLMALLCWHDHVLWLVNMISAGEKQHYALALIQQLTQHIPDNMRVGLLYDIGCQLERSWRKFKFFANSILSRFHFAISVFHAYGHQWPCQVVYHPRKRQGFGLSDGEDCERLWSVLKPLIGPLRVSGYHQRLFVLDLQVRHLDAKLCLGYGNWLARRWSNCQSRKRQVISRLGSYGQSKHKADEEISKIIELEKLVGARAQMV</sequence>
<keyword evidence="3" id="KW-1185">Reference proteome</keyword>
<dbReference type="AlphaFoldDB" id="A0A0C9TDE7"/>
<dbReference type="EMBL" id="KN821112">
    <property type="protein sequence ID" value="KIJ05261.1"/>
    <property type="molecule type" value="Genomic_DNA"/>
</dbReference>
<evidence type="ECO:0000313" key="3">
    <source>
        <dbReference type="Proteomes" id="UP000053647"/>
    </source>
</evidence>